<proteinExistence type="predicted"/>
<keyword evidence="1" id="KW-0472">Membrane</keyword>
<evidence type="ECO:0000313" key="2">
    <source>
        <dbReference type="EMBL" id="MBY83557.1"/>
    </source>
</evidence>
<keyword evidence="1" id="KW-1133">Transmembrane helix</keyword>
<evidence type="ECO:0008006" key="3">
    <source>
        <dbReference type="Google" id="ProtNLM"/>
    </source>
</evidence>
<feature type="transmembrane region" description="Helical" evidence="1">
    <location>
        <begin position="12"/>
        <end position="31"/>
    </location>
</feature>
<name>A0A2S2R0K5_9HEMI</name>
<dbReference type="EMBL" id="GGMS01014354">
    <property type="protein sequence ID" value="MBY83557.1"/>
    <property type="molecule type" value="Transcribed_RNA"/>
</dbReference>
<keyword evidence="1" id="KW-0812">Transmembrane</keyword>
<feature type="transmembrane region" description="Helical" evidence="1">
    <location>
        <begin position="64"/>
        <end position="89"/>
    </location>
</feature>
<organism evidence="2">
    <name type="scientific">Sipha flava</name>
    <name type="common">yellow sugarcane aphid</name>
    <dbReference type="NCBI Taxonomy" id="143950"/>
    <lineage>
        <taxon>Eukaryota</taxon>
        <taxon>Metazoa</taxon>
        <taxon>Ecdysozoa</taxon>
        <taxon>Arthropoda</taxon>
        <taxon>Hexapoda</taxon>
        <taxon>Insecta</taxon>
        <taxon>Pterygota</taxon>
        <taxon>Neoptera</taxon>
        <taxon>Paraneoptera</taxon>
        <taxon>Hemiptera</taxon>
        <taxon>Sternorrhyncha</taxon>
        <taxon>Aphidomorpha</taxon>
        <taxon>Aphidoidea</taxon>
        <taxon>Aphididae</taxon>
        <taxon>Sipha</taxon>
    </lineage>
</organism>
<sequence length="101" mass="11758">MFLKRELSRSFYALSPFYILTSVVVTVNGFFKWLLLLVCPPAVQFAGHVFPLFLFVPEANRRRLLLRLSVVAPLCFDVFYFVAVCCYDYRSSRRRGSRVPP</sequence>
<evidence type="ECO:0000256" key="1">
    <source>
        <dbReference type="SAM" id="Phobius"/>
    </source>
</evidence>
<dbReference type="AlphaFoldDB" id="A0A2S2R0K5"/>
<accession>A0A2S2R0K5</accession>
<reference evidence="2" key="1">
    <citation type="submission" date="2018-04" db="EMBL/GenBank/DDBJ databases">
        <title>Transcriptome assembly of Sipha flava.</title>
        <authorList>
            <person name="Scully E.D."/>
            <person name="Geib S.M."/>
            <person name="Palmer N.A."/>
            <person name="Koch K."/>
            <person name="Bradshaw J."/>
            <person name="Heng-Moss T."/>
            <person name="Sarath G."/>
        </authorList>
    </citation>
    <scope>NUCLEOTIDE SEQUENCE</scope>
</reference>
<gene>
    <name evidence="2" type="ORF">g.9293</name>
</gene>
<protein>
    <recommendedName>
        <fullName evidence="3">Transmembrane protein</fullName>
    </recommendedName>
</protein>